<dbReference type="AlphaFoldDB" id="A0A4V2X9F1"/>
<evidence type="ECO:0000256" key="1">
    <source>
        <dbReference type="SAM" id="Phobius"/>
    </source>
</evidence>
<reference evidence="2 3" key="1">
    <citation type="submission" date="2019-02" db="EMBL/GenBank/DDBJ databases">
        <title>Arundinibacter roseus gen. nov., sp. nov., a new member of the family Cytophagaceae.</title>
        <authorList>
            <person name="Szuroczki S."/>
            <person name="Khayer B."/>
            <person name="Sproer C."/>
            <person name="Toumi M."/>
            <person name="Szabo A."/>
            <person name="Felfoldi T."/>
            <person name="Schumann P."/>
            <person name="Toth E."/>
        </authorList>
    </citation>
    <scope>NUCLEOTIDE SEQUENCE [LARGE SCALE GENOMIC DNA]</scope>
    <source>
        <strain evidence="2 3">DMA-k-7a</strain>
    </source>
</reference>
<keyword evidence="3" id="KW-1185">Reference proteome</keyword>
<feature type="transmembrane region" description="Helical" evidence="1">
    <location>
        <begin position="390"/>
        <end position="410"/>
    </location>
</feature>
<keyword evidence="1" id="KW-1133">Transmembrane helix</keyword>
<feature type="transmembrane region" description="Helical" evidence="1">
    <location>
        <begin position="367"/>
        <end position="384"/>
    </location>
</feature>
<feature type="transmembrane region" description="Helical" evidence="1">
    <location>
        <begin position="12"/>
        <end position="32"/>
    </location>
</feature>
<evidence type="ECO:0000313" key="2">
    <source>
        <dbReference type="EMBL" id="TDB63475.1"/>
    </source>
</evidence>
<dbReference type="OrthoDB" id="9553691at2"/>
<name>A0A4V2X9F1_9BACT</name>
<feature type="transmembrane region" description="Helical" evidence="1">
    <location>
        <begin position="117"/>
        <end position="137"/>
    </location>
</feature>
<feature type="transmembrane region" description="Helical" evidence="1">
    <location>
        <begin position="321"/>
        <end position="339"/>
    </location>
</feature>
<keyword evidence="1" id="KW-0812">Transmembrane</keyword>
<keyword evidence="1" id="KW-0472">Membrane</keyword>
<evidence type="ECO:0000313" key="3">
    <source>
        <dbReference type="Proteomes" id="UP000295706"/>
    </source>
</evidence>
<proteinExistence type="predicted"/>
<feature type="transmembrane region" description="Helical" evidence="1">
    <location>
        <begin position="345"/>
        <end position="362"/>
    </location>
</feature>
<accession>A0A4V2X9F1</accession>
<sequence length="422" mass="48460">MSSFIASQRNVLMYVVAIFLLAGAIYASFFFWRSQRMSTNWMGPFLSAAQHLQPGERTFLIDLEDVLRFKSLDNVVQEDAYHFAQSTNTQPYIYDPIGYPYLIKAATLLFPWAGNQLAIILLQCLVHSLLCICVFTAPGLPMGFRMLFFGFYALNPLILRFVIFNHYYFWQAIPSFWLLFGALGIRAKFGWAVLFLTLPLVLLARPTTLFICLFCLLVLYRFGPKARALGYTIFFITTVTFLYVPNQKNPWHTMYVGIGGYSNPTGIKLSDESGYALFEENTGKLLNASTGGNYFEPKVQNTYHMLTRQAYLSAWKQHPFLLIKNSVVYFFGAFSLGYINKAPDWLNYFLAATGFLYFVFLLYKRKYWLLAASTITVIGFAPYYPPIQAYMYGNYLLLIWALIEVILPFFPKSWSDTNPADS</sequence>
<evidence type="ECO:0008006" key="4">
    <source>
        <dbReference type="Google" id="ProtNLM"/>
    </source>
</evidence>
<feature type="transmembrane region" description="Helical" evidence="1">
    <location>
        <begin position="176"/>
        <end position="196"/>
    </location>
</feature>
<gene>
    <name evidence="2" type="ORF">EZE20_17095</name>
</gene>
<organism evidence="2 3">
    <name type="scientific">Arundinibacter roseus</name>
    <dbReference type="NCBI Taxonomy" id="2070510"/>
    <lineage>
        <taxon>Bacteria</taxon>
        <taxon>Pseudomonadati</taxon>
        <taxon>Bacteroidota</taxon>
        <taxon>Cytophagia</taxon>
        <taxon>Cytophagales</taxon>
        <taxon>Spirosomataceae</taxon>
        <taxon>Arundinibacter</taxon>
    </lineage>
</organism>
<protein>
    <recommendedName>
        <fullName evidence="4">Glycosyltransferase RgtA/B/C/D-like domain-containing protein</fullName>
    </recommendedName>
</protein>
<feature type="transmembrane region" description="Helical" evidence="1">
    <location>
        <begin position="203"/>
        <end position="222"/>
    </location>
</feature>
<feature type="transmembrane region" description="Helical" evidence="1">
    <location>
        <begin position="228"/>
        <end position="244"/>
    </location>
</feature>
<dbReference type="Proteomes" id="UP000295706">
    <property type="component" value="Unassembled WGS sequence"/>
</dbReference>
<dbReference type="RefSeq" id="WP_132119878.1">
    <property type="nucleotide sequence ID" value="NZ_SMJU01000010.1"/>
</dbReference>
<dbReference type="EMBL" id="SMJU01000010">
    <property type="protein sequence ID" value="TDB63475.1"/>
    <property type="molecule type" value="Genomic_DNA"/>
</dbReference>
<comment type="caution">
    <text evidence="2">The sequence shown here is derived from an EMBL/GenBank/DDBJ whole genome shotgun (WGS) entry which is preliminary data.</text>
</comment>
<feature type="transmembrane region" description="Helical" evidence="1">
    <location>
        <begin position="149"/>
        <end position="170"/>
    </location>
</feature>